<evidence type="ECO:0000256" key="1">
    <source>
        <dbReference type="SAM" id="MobiDB-lite"/>
    </source>
</evidence>
<dbReference type="EMBL" id="CP067420">
    <property type="protein sequence ID" value="QQP88474.1"/>
    <property type="molecule type" value="Genomic_DNA"/>
</dbReference>
<accession>A0ABX7B3T2</accession>
<dbReference type="Proteomes" id="UP000595197">
    <property type="component" value="Chromosome"/>
</dbReference>
<evidence type="ECO:0000313" key="2">
    <source>
        <dbReference type="EMBL" id="QQP88474.1"/>
    </source>
</evidence>
<feature type="region of interest" description="Disordered" evidence="1">
    <location>
        <begin position="1"/>
        <end position="42"/>
    </location>
</feature>
<proteinExistence type="predicted"/>
<sequence length="113" mass="12402">MVEDHFQTTFDGPSVRHGEDYPPVSSPVEEGSSGKTSLVPDETSVKAKVDRLLSEAGLSLSEPTQFELMVMAINRIEGAHQDETNRGLALLVREGRISREQSMRLAIAHAKQV</sequence>
<reference evidence="2" key="1">
    <citation type="submission" date="2021-02" db="EMBL/GenBank/DDBJ databases">
        <title>Skermanella TT6 skin isolate.</title>
        <authorList>
            <person name="Lee K."/>
            <person name="Ganzorig M."/>
        </authorList>
    </citation>
    <scope>NUCLEOTIDE SEQUENCE</scope>
    <source>
        <strain evidence="2">TT6</strain>
    </source>
</reference>
<dbReference type="RefSeq" id="WP_201073427.1">
    <property type="nucleotide sequence ID" value="NZ_CP067420.1"/>
</dbReference>
<protein>
    <submittedName>
        <fullName evidence="2">Uncharacterized protein</fullName>
    </submittedName>
</protein>
<keyword evidence="3" id="KW-1185">Reference proteome</keyword>
<name>A0ABX7B3T2_9PROT</name>
<gene>
    <name evidence="2" type="ORF">IGS68_20900</name>
</gene>
<feature type="compositionally biased region" description="Low complexity" evidence="1">
    <location>
        <begin position="22"/>
        <end position="34"/>
    </location>
</feature>
<evidence type="ECO:0000313" key="3">
    <source>
        <dbReference type="Proteomes" id="UP000595197"/>
    </source>
</evidence>
<organism evidence="2 3">
    <name type="scientific">Skermanella cutis</name>
    <dbReference type="NCBI Taxonomy" id="2775420"/>
    <lineage>
        <taxon>Bacteria</taxon>
        <taxon>Pseudomonadati</taxon>
        <taxon>Pseudomonadota</taxon>
        <taxon>Alphaproteobacteria</taxon>
        <taxon>Rhodospirillales</taxon>
        <taxon>Azospirillaceae</taxon>
        <taxon>Skermanella</taxon>
    </lineage>
</organism>